<keyword evidence="2" id="KW-1185">Reference proteome</keyword>
<dbReference type="OrthoDB" id="1906957at2759"/>
<sequence>MEKGPPLELVDTHLSEYSYIGGHLPTQADRAVLNAVCVPNDRSNTFPNLRRWAAHMESFTRSEMQAFPPHTESCKVCSPLCFPPQCFSTTILQFQGFALLCTITGMPLRCCGILCT</sequence>
<dbReference type="EMBL" id="VSRR010004626">
    <property type="protein sequence ID" value="MPC40240.1"/>
    <property type="molecule type" value="Genomic_DNA"/>
</dbReference>
<dbReference type="SUPFAM" id="SSF47616">
    <property type="entry name" value="GST C-terminal domain-like"/>
    <property type="match status" value="1"/>
</dbReference>
<reference evidence="1 2" key="1">
    <citation type="submission" date="2019-05" db="EMBL/GenBank/DDBJ databases">
        <title>Another draft genome of Portunus trituberculatus and its Hox gene families provides insights of decapod evolution.</title>
        <authorList>
            <person name="Jeong J.-H."/>
            <person name="Song I."/>
            <person name="Kim S."/>
            <person name="Choi T."/>
            <person name="Kim D."/>
            <person name="Ryu S."/>
            <person name="Kim W."/>
        </authorList>
    </citation>
    <scope>NUCLEOTIDE SEQUENCE [LARGE SCALE GENOMIC DNA]</scope>
    <source>
        <tissue evidence="1">Muscle</tissue>
    </source>
</reference>
<dbReference type="InterPro" id="IPR036282">
    <property type="entry name" value="Glutathione-S-Trfase_C_sf"/>
</dbReference>
<dbReference type="AlphaFoldDB" id="A0A5B7EYU6"/>
<protein>
    <submittedName>
        <fullName evidence="1">Uncharacterized protein</fullName>
    </submittedName>
</protein>
<gene>
    <name evidence="1" type="ORF">E2C01_033796</name>
</gene>
<evidence type="ECO:0000313" key="1">
    <source>
        <dbReference type="EMBL" id="MPC40240.1"/>
    </source>
</evidence>
<organism evidence="1 2">
    <name type="scientific">Portunus trituberculatus</name>
    <name type="common">Swimming crab</name>
    <name type="synonym">Neptunus trituberculatus</name>
    <dbReference type="NCBI Taxonomy" id="210409"/>
    <lineage>
        <taxon>Eukaryota</taxon>
        <taxon>Metazoa</taxon>
        <taxon>Ecdysozoa</taxon>
        <taxon>Arthropoda</taxon>
        <taxon>Crustacea</taxon>
        <taxon>Multicrustacea</taxon>
        <taxon>Malacostraca</taxon>
        <taxon>Eumalacostraca</taxon>
        <taxon>Eucarida</taxon>
        <taxon>Decapoda</taxon>
        <taxon>Pleocyemata</taxon>
        <taxon>Brachyura</taxon>
        <taxon>Eubrachyura</taxon>
        <taxon>Portunoidea</taxon>
        <taxon>Portunidae</taxon>
        <taxon>Portuninae</taxon>
        <taxon>Portunus</taxon>
    </lineage>
</organism>
<proteinExistence type="predicted"/>
<accession>A0A5B7EYU6</accession>
<dbReference type="Proteomes" id="UP000324222">
    <property type="component" value="Unassembled WGS sequence"/>
</dbReference>
<evidence type="ECO:0000313" key="2">
    <source>
        <dbReference type="Proteomes" id="UP000324222"/>
    </source>
</evidence>
<name>A0A5B7EYU6_PORTR</name>
<comment type="caution">
    <text evidence="1">The sequence shown here is derived from an EMBL/GenBank/DDBJ whole genome shotgun (WGS) entry which is preliminary data.</text>
</comment>